<accession>A0A963YRV1</accession>
<dbReference type="EMBL" id="JAESVB010000004">
    <property type="protein sequence ID" value="MCB8875827.1"/>
    <property type="molecule type" value="Genomic_DNA"/>
</dbReference>
<feature type="domain" description="OmpR/PhoB-type" evidence="9">
    <location>
        <begin position="124"/>
        <end position="222"/>
    </location>
</feature>
<name>A0A963YRV1_9PROT</name>
<feature type="modified residue" description="4-aspartylphosphate" evidence="6">
    <location>
        <position position="51"/>
    </location>
</feature>
<dbReference type="Gene3D" id="3.40.50.2300">
    <property type="match status" value="1"/>
</dbReference>
<dbReference type="GO" id="GO:0005829">
    <property type="term" value="C:cytosol"/>
    <property type="evidence" value="ECO:0007669"/>
    <property type="project" value="TreeGrafter"/>
</dbReference>
<dbReference type="PROSITE" id="PS50110">
    <property type="entry name" value="RESPONSE_REGULATORY"/>
    <property type="match status" value="1"/>
</dbReference>
<dbReference type="PANTHER" id="PTHR48111:SF22">
    <property type="entry name" value="REGULATOR OF RPOS"/>
    <property type="match status" value="1"/>
</dbReference>
<feature type="DNA-binding region" description="OmpR/PhoB-type" evidence="7">
    <location>
        <begin position="124"/>
        <end position="222"/>
    </location>
</feature>
<dbReference type="InterPro" id="IPR011006">
    <property type="entry name" value="CheY-like_superfamily"/>
</dbReference>
<feature type="domain" description="Response regulatory" evidence="8">
    <location>
        <begin position="2"/>
        <end position="116"/>
    </location>
</feature>
<evidence type="ECO:0000256" key="7">
    <source>
        <dbReference type="PROSITE-ProRule" id="PRU01091"/>
    </source>
</evidence>
<evidence type="ECO:0000256" key="5">
    <source>
        <dbReference type="ARBA" id="ARBA00023163"/>
    </source>
</evidence>
<organism evidence="10 11">
    <name type="scientific">Acidisoma silvae</name>
    <dbReference type="NCBI Taxonomy" id="2802396"/>
    <lineage>
        <taxon>Bacteria</taxon>
        <taxon>Pseudomonadati</taxon>
        <taxon>Pseudomonadota</taxon>
        <taxon>Alphaproteobacteria</taxon>
        <taxon>Acetobacterales</taxon>
        <taxon>Acidocellaceae</taxon>
        <taxon>Acidisoma</taxon>
    </lineage>
</organism>
<evidence type="ECO:0000256" key="6">
    <source>
        <dbReference type="PROSITE-ProRule" id="PRU00169"/>
    </source>
</evidence>
<dbReference type="CDD" id="cd00383">
    <property type="entry name" value="trans_reg_C"/>
    <property type="match status" value="1"/>
</dbReference>
<keyword evidence="2" id="KW-0902">Two-component regulatory system</keyword>
<dbReference type="InterPro" id="IPR039420">
    <property type="entry name" value="WalR-like"/>
</dbReference>
<dbReference type="FunFam" id="1.10.10.10:FF:000052">
    <property type="entry name" value="Cell cycle response regulator"/>
    <property type="match status" value="1"/>
</dbReference>
<protein>
    <submittedName>
        <fullName evidence="10">Response regulator transcription factor</fullName>
    </submittedName>
</protein>
<reference evidence="10" key="2">
    <citation type="submission" date="2021-01" db="EMBL/GenBank/DDBJ databases">
        <authorList>
            <person name="Mieszkin S."/>
            <person name="Pouder E."/>
            <person name="Alain K."/>
        </authorList>
    </citation>
    <scope>NUCLEOTIDE SEQUENCE</scope>
    <source>
        <strain evidence="10">HW T2.11</strain>
    </source>
</reference>
<evidence type="ECO:0000256" key="2">
    <source>
        <dbReference type="ARBA" id="ARBA00023012"/>
    </source>
</evidence>
<dbReference type="GO" id="GO:0032993">
    <property type="term" value="C:protein-DNA complex"/>
    <property type="evidence" value="ECO:0007669"/>
    <property type="project" value="TreeGrafter"/>
</dbReference>
<dbReference type="RefSeq" id="WP_227321474.1">
    <property type="nucleotide sequence ID" value="NZ_JAESVB010000004.1"/>
</dbReference>
<dbReference type="Gene3D" id="1.10.10.10">
    <property type="entry name" value="Winged helix-like DNA-binding domain superfamily/Winged helix DNA-binding domain"/>
    <property type="match status" value="1"/>
</dbReference>
<evidence type="ECO:0000313" key="10">
    <source>
        <dbReference type="EMBL" id="MCB8875827.1"/>
    </source>
</evidence>
<dbReference type="PANTHER" id="PTHR48111">
    <property type="entry name" value="REGULATOR OF RPOS"/>
    <property type="match status" value="1"/>
</dbReference>
<keyword evidence="4 7" id="KW-0238">DNA-binding</keyword>
<reference evidence="10" key="1">
    <citation type="journal article" date="2021" name="Microorganisms">
        <title>Acidisoma silvae sp. nov. and Acidisomacellulosilytica sp. nov., Two Acidophilic Bacteria Isolated from Decaying Wood, Hydrolyzing Cellulose and Producing Poly-3-hydroxybutyrate.</title>
        <authorList>
            <person name="Mieszkin S."/>
            <person name="Pouder E."/>
            <person name="Uroz S."/>
            <person name="Simon-Colin C."/>
            <person name="Alain K."/>
        </authorList>
    </citation>
    <scope>NUCLEOTIDE SEQUENCE</scope>
    <source>
        <strain evidence="10">HW T2.11</strain>
    </source>
</reference>
<dbReference type="GO" id="GO:0006355">
    <property type="term" value="P:regulation of DNA-templated transcription"/>
    <property type="evidence" value="ECO:0007669"/>
    <property type="project" value="InterPro"/>
</dbReference>
<dbReference type="InterPro" id="IPR001789">
    <property type="entry name" value="Sig_transdc_resp-reg_receiver"/>
</dbReference>
<keyword evidence="1 6" id="KW-0597">Phosphoprotein</keyword>
<dbReference type="SMART" id="SM00862">
    <property type="entry name" value="Trans_reg_C"/>
    <property type="match status" value="1"/>
</dbReference>
<evidence type="ECO:0000259" key="9">
    <source>
        <dbReference type="PROSITE" id="PS51755"/>
    </source>
</evidence>
<proteinExistence type="predicted"/>
<dbReference type="AlphaFoldDB" id="A0A963YRV1"/>
<dbReference type="Pfam" id="PF00072">
    <property type="entry name" value="Response_reg"/>
    <property type="match status" value="1"/>
</dbReference>
<evidence type="ECO:0000256" key="4">
    <source>
        <dbReference type="ARBA" id="ARBA00023125"/>
    </source>
</evidence>
<dbReference type="InterPro" id="IPR001867">
    <property type="entry name" value="OmpR/PhoB-type_DNA-bd"/>
</dbReference>
<keyword evidence="11" id="KW-1185">Reference proteome</keyword>
<dbReference type="SMART" id="SM00448">
    <property type="entry name" value="REC"/>
    <property type="match status" value="1"/>
</dbReference>
<dbReference type="InterPro" id="IPR036388">
    <property type="entry name" value="WH-like_DNA-bd_sf"/>
</dbReference>
<comment type="caution">
    <text evidence="10">The sequence shown here is derived from an EMBL/GenBank/DDBJ whole genome shotgun (WGS) entry which is preliminary data.</text>
</comment>
<dbReference type="PROSITE" id="PS51755">
    <property type="entry name" value="OMPR_PHOB"/>
    <property type="match status" value="1"/>
</dbReference>
<dbReference type="Pfam" id="PF00486">
    <property type="entry name" value="Trans_reg_C"/>
    <property type="match status" value="1"/>
</dbReference>
<dbReference type="GO" id="GO:0000156">
    <property type="term" value="F:phosphorelay response regulator activity"/>
    <property type="evidence" value="ECO:0007669"/>
    <property type="project" value="TreeGrafter"/>
</dbReference>
<dbReference type="SUPFAM" id="SSF52172">
    <property type="entry name" value="CheY-like"/>
    <property type="match status" value="1"/>
</dbReference>
<gene>
    <name evidence="10" type="ORF">ASILVAE211_11600</name>
</gene>
<evidence type="ECO:0000256" key="1">
    <source>
        <dbReference type="ARBA" id="ARBA00022553"/>
    </source>
</evidence>
<dbReference type="GO" id="GO:0000976">
    <property type="term" value="F:transcription cis-regulatory region binding"/>
    <property type="evidence" value="ECO:0007669"/>
    <property type="project" value="TreeGrafter"/>
</dbReference>
<evidence type="ECO:0000313" key="11">
    <source>
        <dbReference type="Proteomes" id="UP000708298"/>
    </source>
</evidence>
<keyword evidence="5" id="KW-0804">Transcription</keyword>
<sequence length="246" mass="26954">MRVLLVDNDVQAVTTTQRALKSTGAVLEHVETGEEAFQLAKRYDYDALVMDLILPDTDGYEVIRRLRWSSVGVPILVLSSLTRPQAKVKAFSLGADDFLARPFDDAELGARIQALVRRSKGLSHSRIGLGSTVLDMDSNIVTVHGKTVHLTEKEYRILELLFLRSGSIVAKESFLNHLYGGNDEPDIKIIDVFVCKLRRKLSQAGAGDVITTVWGRGYIVRDVGAATHALGRAMPPDLSSQGVALV</sequence>
<evidence type="ECO:0000259" key="8">
    <source>
        <dbReference type="PROSITE" id="PS50110"/>
    </source>
</evidence>
<keyword evidence="3" id="KW-0805">Transcription regulation</keyword>
<dbReference type="Proteomes" id="UP000708298">
    <property type="component" value="Unassembled WGS sequence"/>
</dbReference>
<evidence type="ECO:0000256" key="3">
    <source>
        <dbReference type="ARBA" id="ARBA00023015"/>
    </source>
</evidence>